<dbReference type="RefSeq" id="XP_013243580.1">
    <property type="nucleotide sequence ID" value="XM_013388126.1"/>
</dbReference>
<sequence>MINSLVHNGCEVSLHLVSEDIFVHPPPLNSDLPGEDKTLSGLVEIKCPSERTIQGVKVTLQGIQTLSFPDGGASTPSGHSLRWEEKIIMNKTVEILDDGTVSAHKHAKHTAKHSSKGKSKAKEVSQAVDERGRGRHRDENSSEPPSLPTSPTLASSSLLMTQSDSVNGSVVKGGGDSLDLQNSSAPVTTPPVAPIMSKHDGLHLEKGIHGFEFAFIIPATSAPYERFKNARVRYIVTATAIGAGRGRSNISTWQEVFIILHVQPDGGPTALDVQYQDVHEALGPMSVSLISASLTVGGTANLSVYHPDPPPGLSVHAIRVFMEQTIEMYSSVRKAWLKLPTEKLRLWEKGQMPYKGKQVDDAGLEASIWIADGEDLPGHPGRGAGNGPPSISPFGLPLNGSTSRSITPGEAVTPGASTPGSTQASGSNNSGYKIRSVVRLPDDQVIRPSTVRGCKTDIRVTHEIGVEVFFSRLSVLDTRDDSDSYGKPKVQVFSMRRSVCIPSCCCTYDIIHLPPYSFESPVNSRPPSPTGSYLPSSLPHSLAGSRKSSHADLEHWKATTPLNYTLPGAKRGSPNTSQPGSANISRPGSRDPSPTRHGFAHAFTSGRKSRNSSPERAAPIPVRKSGLHALTPSHPAPLQSPGVSSTPSALHRNSLNVGSPWAHSFFPSRTATSHQTCNCGRTTEELSEAEQRLLEGVPTAPGAWVDTHSEGDVPPPWFPPSRAGSPVQGWHIFASGNREGGRARGKLAEINTPYGSPH</sequence>
<feature type="compositionally biased region" description="Basic and acidic residues" evidence="1">
    <location>
        <begin position="120"/>
        <end position="140"/>
    </location>
</feature>
<feature type="region of interest" description="Disordered" evidence="1">
    <location>
        <begin position="372"/>
        <end position="430"/>
    </location>
</feature>
<dbReference type="AlphaFoldDB" id="A0A066VYD7"/>
<feature type="compositionally biased region" description="Polar residues" evidence="1">
    <location>
        <begin position="530"/>
        <end position="539"/>
    </location>
</feature>
<feature type="region of interest" description="Disordered" evidence="1">
    <location>
        <begin position="736"/>
        <end position="758"/>
    </location>
</feature>
<dbReference type="STRING" id="1037660.A0A066VYD7"/>
<name>A0A066VYD7_TILAU</name>
<dbReference type="InterPro" id="IPR014752">
    <property type="entry name" value="Arrestin-like_C"/>
</dbReference>
<dbReference type="OrthoDB" id="3345971at2759"/>
<dbReference type="EMBL" id="JMSN01000035">
    <property type="protein sequence ID" value="KDN46491.1"/>
    <property type="molecule type" value="Genomic_DNA"/>
</dbReference>
<feature type="compositionally biased region" description="Polar residues" evidence="1">
    <location>
        <begin position="573"/>
        <end position="586"/>
    </location>
</feature>
<comment type="caution">
    <text evidence="2">The sequence shown here is derived from an EMBL/GenBank/DDBJ whole genome shotgun (WGS) entry which is preliminary data.</text>
</comment>
<evidence type="ECO:0000256" key="1">
    <source>
        <dbReference type="SAM" id="MobiDB-lite"/>
    </source>
</evidence>
<evidence type="ECO:0000313" key="3">
    <source>
        <dbReference type="Proteomes" id="UP000027361"/>
    </source>
</evidence>
<dbReference type="Proteomes" id="UP000027361">
    <property type="component" value="Unassembled WGS sequence"/>
</dbReference>
<reference evidence="2 3" key="1">
    <citation type="submission" date="2014-05" db="EMBL/GenBank/DDBJ databases">
        <title>Draft genome sequence of a rare smut relative, Tilletiaria anomala UBC 951.</title>
        <authorList>
            <consortium name="DOE Joint Genome Institute"/>
            <person name="Toome M."/>
            <person name="Kuo A."/>
            <person name="Henrissat B."/>
            <person name="Lipzen A."/>
            <person name="Tritt A."/>
            <person name="Yoshinaga Y."/>
            <person name="Zane M."/>
            <person name="Barry K."/>
            <person name="Grigoriev I.V."/>
            <person name="Spatafora J.W."/>
            <person name="Aimea M.C."/>
        </authorList>
    </citation>
    <scope>NUCLEOTIDE SEQUENCE [LARGE SCALE GENOMIC DNA]</scope>
    <source>
        <strain evidence="2 3">UBC 951</strain>
    </source>
</reference>
<feature type="compositionally biased region" description="Polar residues" evidence="1">
    <location>
        <begin position="641"/>
        <end position="655"/>
    </location>
</feature>
<organism evidence="2 3">
    <name type="scientific">Tilletiaria anomala (strain ATCC 24038 / CBS 436.72 / UBC 951)</name>
    <dbReference type="NCBI Taxonomy" id="1037660"/>
    <lineage>
        <taxon>Eukaryota</taxon>
        <taxon>Fungi</taxon>
        <taxon>Dikarya</taxon>
        <taxon>Basidiomycota</taxon>
        <taxon>Ustilaginomycotina</taxon>
        <taxon>Exobasidiomycetes</taxon>
        <taxon>Georgefischeriales</taxon>
        <taxon>Tilletiariaceae</taxon>
        <taxon>Tilletiaria</taxon>
    </lineage>
</organism>
<dbReference type="HOGENOM" id="CLU_411099_0_0_1"/>
<gene>
    <name evidence="2" type="ORF">K437DRAFT_268139</name>
</gene>
<evidence type="ECO:0000313" key="2">
    <source>
        <dbReference type="EMBL" id="KDN46491.1"/>
    </source>
</evidence>
<dbReference type="InParanoid" id="A0A066VYD7"/>
<evidence type="ECO:0008006" key="4">
    <source>
        <dbReference type="Google" id="ProtNLM"/>
    </source>
</evidence>
<keyword evidence="3" id="KW-1185">Reference proteome</keyword>
<dbReference type="Gene3D" id="2.60.40.640">
    <property type="match status" value="1"/>
</dbReference>
<feature type="region of interest" description="Disordered" evidence="1">
    <location>
        <begin position="101"/>
        <end position="185"/>
    </location>
</feature>
<feature type="region of interest" description="Disordered" evidence="1">
    <location>
        <begin position="519"/>
        <end position="655"/>
    </location>
</feature>
<feature type="compositionally biased region" description="Basic residues" evidence="1">
    <location>
        <begin position="103"/>
        <end position="119"/>
    </location>
</feature>
<dbReference type="OMA" id="IHGFEFA"/>
<dbReference type="GeneID" id="25265997"/>
<feature type="compositionally biased region" description="Low complexity" evidence="1">
    <location>
        <begin position="149"/>
        <end position="159"/>
    </location>
</feature>
<accession>A0A066VYD7</accession>
<protein>
    <recommendedName>
        <fullName evidence="4">Arrestin-like N-terminal domain-containing protein</fullName>
    </recommendedName>
</protein>
<proteinExistence type="predicted"/>
<feature type="compositionally biased region" description="Polar residues" evidence="1">
    <location>
        <begin position="415"/>
        <end position="430"/>
    </location>
</feature>